<reference evidence="1 2" key="1">
    <citation type="journal article" date="2008" name="J. Bacteriol.">
        <title>'Candidatus Cloacamonas acidaminovorans': genome sequence reconstruction provides a first glimpse of a new bacterial division.</title>
        <authorList>
            <person name="Pelletier E."/>
            <person name="Kreimeyer A."/>
            <person name="Bocs S."/>
            <person name="Rouy Z."/>
            <person name="Gyapay G."/>
            <person name="Chouari R."/>
            <person name="Riviere D."/>
            <person name="Ganesan A."/>
            <person name="Daegelen P."/>
            <person name="Sghir A."/>
            <person name="Cohen G.N."/>
            <person name="Medigue C."/>
            <person name="Weissenbach J."/>
            <person name="Le Paslier D."/>
        </authorList>
    </citation>
    <scope>NUCLEOTIDE SEQUENCE [LARGE SCALE GENOMIC DNA]</scope>
    <source>
        <strain evidence="2">Evry</strain>
    </source>
</reference>
<evidence type="ECO:0000313" key="1">
    <source>
        <dbReference type="EMBL" id="CAO80092.1"/>
    </source>
</evidence>
<name>B0VF40_CLOAI</name>
<gene>
    <name evidence="1" type="ordered locus">CLOAM0182</name>
</gene>
<accession>B0VF40</accession>
<organism evidence="1 2">
    <name type="scientific">Cloacimonas acidaminovorans (strain Evry)</name>
    <dbReference type="NCBI Taxonomy" id="459349"/>
    <lineage>
        <taxon>Bacteria</taxon>
        <taxon>Pseudomonadati</taxon>
        <taxon>Candidatus Cloacimonadota</taxon>
        <taxon>Candidatus Cloacimonadia</taxon>
        <taxon>Candidatus Cloacimonadales</taxon>
        <taxon>Candidatus Cloacimonadaceae</taxon>
        <taxon>Candidatus Cloacimonas</taxon>
    </lineage>
</organism>
<sequence>MIPISFPYRDMGKIWDLIDLYNFKEKEKRAEKSRKLYLIHSRLPEKEQTNRMKCSLLLVITYYK</sequence>
<protein>
    <submittedName>
        <fullName evidence="1">Uncharacterized protein</fullName>
    </submittedName>
</protein>
<dbReference type="KEGG" id="caci:CLOAM0182"/>
<dbReference type="STRING" id="459349.CLOAM0182"/>
<dbReference type="AlphaFoldDB" id="B0VF40"/>
<dbReference type="Proteomes" id="UP000002019">
    <property type="component" value="Chromosome"/>
</dbReference>
<proteinExistence type="predicted"/>
<dbReference type="HOGENOM" id="CLU_2859646_0_0_0"/>
<keyword evidence="2" id="KW-1185">Reference proteome</keyword>
<dbReference type="EMBL" id="CU466930">
    <property type="protein sequence ID" value="CAO80092.1"/>
    <property type="molecule type" value="Genomic_DNA"/>
</dbReference>
<evidence type="ECO:0000313" key="2">
    <source>
        <dbReference type="Proteomes" id="UP000002019"/>
    </source>
</evidence>